<dbReference type="SUPFAM" id="SSF55729">
    <property type="entry name" value="Acyl-CoA N-acyltransferases (Nat)"/>
    <property type="match status" value="1"/>
</dbReference>
<dbReference type="Gene3D" id="3.40.630.30">
    <property type="match status" value="1"/>
</dbReference>
<evidence type="ECO:0000313" key="2">
    <source>
        <dbReference type="EMBL" id="KAJ7357307.1"/>
    </source>
</evidence>
<evidence type="ECO:0000313" key="3">
    <source>
        <dbReference type="Proteomes" id="UP001218218"/>
    </source>
</evidence>
<keyword evidence="3" id="KW-1185">Reference proteome</keyword>
<dbReference type="AlphaFoldDB" id="A0AAD7AFS8"/>
<dbReference type="Pfam" id="PF13673">
    <property type="entry name" value="Acetyltransf_10"/>
    <property type="match status" value="1"/>
</dbReference>
<organism evidence="2 3">
    <name type="scientific">Mycena albidolilacea</name>
    <dbReference type="NCBI Taxonomy" id="1033008"/>
    <lineage>
        <taxon>Eukaryota</taxon>
        <taxon>Fungi</taxon>
        <taxon>Dikarya</taxon>
        <taxon>Basidiomycota</taxon>
        <taxon>Agaricomycotina</taxon>
        <taxon>Agaricomycetes</taxon>
        <taxon>Agaricomycetidae</taxon>
        <taxon>Agaricales</taxon>
        <taxon>Marasmiineae</taxon>
        <taxon>Mycenaceae</taxon>
        <taxon>Mycena</taxon>
    </lineage>
</organism>
<dbReference type="InterPro" id="IPR016181">
    <property type="entry name" value="Acyl_CoA_acyltransferase"/>
</dbReference>
<comment type="caution">
    <text evidence="2">The sequence shown here is derived from an EMBL/GenBank/DDBJ whole genome shotgun (WGS) entry which is preliminary data.</text>
</comment>
<feature type="domain" description="N-acetyltransferase" evidence="1">
    <location>
        <begin position="1"/>
        <end position="61"/>
    </location>
</feature>
<dbReference type="GO" id="GO:0016747">
    <property type="term" value="F:acyltransferase activity, transferring groups other than amino-acyl groups"/>
    <property type="evidence" value="ECO:0007669"/>
    <property type="project" value="InterPro"/>
</dbReference>
<sequence length="86" mass="9811">MLAVEPGLQTAGLGRAILAEAEKRAKEVWGVASMRMTVIAQQEKLIQWYERRGYTKTGLTRTFPVDTGVRTPLRDDLHLVLFRKRI</sequence>
<dbReference type="InterPro" id="IPR000182">
    <property type="entry name" value="GNAT_dom"/>
</dbReference>
<dbReference type="EMBL" id="JARIHO010000008">
    <property type="protein sequence ID" value="KAJ7357307.1"/>
    <property type="molecule type" value="Genomic_DNA"/>
</dbReference>
<accession>A0AAD7AFS8</accession>
<dbReference type="Proteomes" id="UP001218218">
    <property type="component" value="Unassembled WGS sequence"/>
</dbReference>
<reference evidence="2" key="1">
    <citation type="submission" date="2023-03" db="EMBL/GenBank/DDBJ databases">
        <title>Massive genome expansion in bonnet fungi (Mycena s.s.) driven by repeated elements and novel gene families across ecological guilds.</title>
        <authorList>
            <consortium name="Lawrence Berkeley National Laboratory"/>
            <person name="Harder C.B."/>
            <person name="Miyauchi S."/>
            <person name="Viragh M."/>
            <person name="Kuo A."/>
            <person name="Thoen E."/>
            <person name="Andreopoulos B."/>
            <person name="Lu D."/>
            <person name="Skrede I."/>
            <person name="Drula E."/>
            <person name="Henrissat B."/>
            <person name="Morin E."/>
            <person name="Kohler A."/>
            <person name="Barry K."/>
            <person name="LaButti K."/>
            <person name="Morin E."/>
            <person name="Salamov A."/>
            <person name="Lipzen A."/>
            <person name="Mereny Z."/>
            <person name="Hegedus B."/>
            <person name="Baldrian P."/>
            <person name="Stursova M."/>
            <person name="Weitz H."/>
            <person name="Taylor A."/>
            <person name="Grigoriev I.V."/>
            <person name="Nagy L.G."/>
            <person name="Martin F."/>
            <person name="Kauserud H."/>
        </authorList>
    </citation>
    <scope>NUCLEOTIDE SEQUENCE</scope>
    <source>
        <strain evidence="2">CBHHK002</strain>
    </source>
</reference>
<gene>
    <name evidence="2" type="ORF">DFH08DRAFT_851608</name>
</gene>
<name>A0AAD7AFS8_9AGAR</name>
<evidence type="ECO:0000259" key="1">
    <source>
        <dbReference type="Pfam" id="PF13673"/>
    </source>
</evidence>
<proteinExistence type="predicted"/>
<protein>
    <recommendedName>
        <fullName evidence="1">N-acetyltransferase domain-containing protein</fullName>
    </recommendedName>
</protein>